<keyword evidence="1" id="KW-0812">Transmembrane</keyword>
<protein>
    <submittedName>
        <fullName evidence="2">Uncharacterized membrane-anchored protein YjiN (DUF445 family)</fullName>
    </submittedName>
</protein>
<evidence type="ECO:0000256" key="1">
    <source>
        <dbReference type="SAM" id="Phobius"/>
    </source>
</evidence>
<dbReference type="EMBL" id="JAUSTZ010000003">
    <property type="protein sequence ID" value="MDQ0225612.1"/>
    <property type="molecule type" value="Genomic_DNA"/>
</dbReference>
<organism evidence="2 3">
    <name type="scientific">Metabacillus niabensis</name>
    <dbReference type="NCBI Taxonomy" id="324854"/>
    <lineage>
        <taxon>Bacteria</taxon>
        <taxon>Bacillati</taxon>
        <taxon>Bacillota</taxon>
        <taxon>Bacilli</taxon>
        <taxon>Bacillales</taxon>
        <taxon>Bacillaceae</taxon>
        <taxon>Metabacillus</taxon>
    </lineage>
</organism>
<reference evidence="2 3" key="1">
    <citation type="submission" date="2023-07" db="EMBL/GenBank/DDBJ databases">
        <title>Genomic Encyclopedia of Type Strains, Phase IV (KMG-IV): sequencing the most valuable type-strain genomes for metagenomic binning, comparative biology and taxonomic classification.</title>
        <authorList>
            <person name="Goeker M."/>
        </authorList>
    </citation>
    <scope>NUCLEOTIDE SEQUENCE [LARGE SCALE GENOMIC DNA]</scope>
    <source>
        <strain evidence="2 3">DSM 17723</strain>
    </source>
</reference>
<name>A0ABT9Z029_9BACI</name>
<comment type="caution">
    <text evidence="2">The sequence shown here is derived from an EMBL/GenBank/DDBJ whole genome shotgun (WGS) entry which is preliminary data.</text>
</comment>
<dbReference type="RefSeq" id="WP_095299500.1">
    <property type="nucleotide sequence ID" value="NZ_CADEPK010000084.1"/>
</dbReference>
<evidence type="ECO:0000313" key="3">
    <source>
        <dbReference type="Proteomes" id="UP001232245"/>
    </source>
</evidence>
<proteinExistence type="predicted"/>
<feature type="transmembrane region" description="Helical" evidence="1">
    <location>
        <begin position="395"/>
        <end position="415"/>
    </location>
</feature>
<keyword evidence="1" id="KW-1133">Transmembrane helix</keyword>
<feature type="transmembrane region" description="Helical" evidence="1">
    <location>
        <begin position="12"/>
        <end position="35"/>
    </location>
</feature>
<accession>A0ABT9Z029</accession>
<keyword evidence="3" id="KW-1185">Reference proteome</keyword>
<sequence>MSPKTKESKKIATYSLIIMGVGFIATIPFQGSIWIDLLQGGFEAGLVGGLADWFAVTALFRHPLGLRIPHTALLPNNRQRVTNALVSMLKNDWLSKESIQDKVKQISFTNMLIPLVKKEIEKERFKKTISKLLRQAIEYVEVEKITPFIKKQLEMTISNLDLKKLLDRLSSVLLKEQVDEKALDYVLREAETWLSKEETSRRLGAVTMNVLSKVQVDGVLQFALKSIQSLLNEEKMGNIVKNLLMSGIKSLKHAEEPNRKALIQYIRKQMIGMSENQQLVSGVEKWREKLLANWEPDEQITETLSKIKQNVIEIIESDDFIERYLMPMTQYLLEKVEENQEAIDSWIKVQIAILVERNHAQIGNLVQENLDKLDTETLIDMVENNVGKDLQWIRVNGAVCGFIIGIILTAIHGLISLV</sequence>
<gene>
    <name evidence="2" type="ORF">J2S02_001956</name>
</gene>
<dbReference type="InterPro" id="IPR007383">
    <property type="entry name" value="DUF445"/>
</dbReference>
<dbReference type="Proteomes" id="UP001232245">
    <property type="component" value="Unassembled WGS sequence"/>
</dbReference>
<evidence type="ECO:0000313" key="2">
    <source>
        <dbReference type="EMBL" id="MDQ0225612.1"/>
    </source>
</evidence>
<dbReference type="PANTHER" id="PTHR38442:SF1">
    <property type="entry name" value="INNER MEMBRANE PROTEIN"/>
    <property type="match status" value="1"/>
</dbReference>
<keyword evidence="1" id="KW-0472">Membrane</keyword>
<dbReference type="PANTHER" id="PTHR38442">
    <property type="entry name" value="INNER MEMBRANE PROTEIN-RELATED"/>
    <property type="match status" value="1"/>
</dbReference>
<dbReference type="Pfam" id="PF04286">
    <property type="entry name" value="DUF445"/>
    <property type="match status" value="1"/>
</dbReference>